<dbReference type="Proteomes" id="UP000277204">
    <property type="component" value="Unassembled WGS sequence"/>
</dbReference>
<name>A0A3P8AUR3_9TREM</name>
<keyword evidence="2" id="KW-1185">Reference proteome</keyword>
<reference evidence="1 2" key="1">
    <citation type="submission" date="2018-11" db="EMBL/GenBank/DDBJ databases">
        <authorList>
            <consortium name="Pathogen Informatics"/>
        </authorList>
    </citation>
    <scope>NUCLEOTIDE SEQUENCE [LARGE SCALE GENOMIC DNA]</scope>
    <source>
        <strain evidence="1 2">Zambia</strain>
    </source>
</reference>
<dbReference type="AlphaFoldDB" id="A0A3P8AUR3"/>
<dbReference type="EMBL" id="UZAI01007500">
    <property type="protein sequence ID" value="VDO99274.1"/>
    <property type="molecule type" value="Genomic_DNA"/>
</dbReference>
<protein>
    <submittedName>
        <fullName evidence="1">Uncharacterized protein</fullName>
    </submittedName>
</protein>
<sequence length="89" mass="9927">MTAQEAAADEAIERLCLRCRHLELELKQSQQKCSQLIMSPKQQNISNSNNYSPGANNLCNPIYHSSLLNASTYKDDDGVVVSRENPGKF</sequence>
<gene>
    <name evidence="1" type="ORF">SMRZ_LOCUS12224</name>
</gene>
<evidence type="ECO:0000313" key="1">
    <source>
        <dbReference type="EMBL" id="VDO99274.1"/>
    </source>
</evidence>
<evidence type="ECO:0000313" key="2">
    <source>
        <dbReference type="Proteomes" id="UP000277204"/>
    </source>
</evidence>
<organism evidence="1 2">
    <name type="scientific">Schistosoma margrebowiei</name>
    <dbReference type="NCBI Taxonomy" id="48269"/>
    <lineage>
        <taxon>Eukaryota</taxon>
        <taxon>Metazoa</taxon>
        <taxon>Spiralia</taxon>
        <taxon>Lophotrochozoa</taxon>
        <taxon>Platyhelminthes</taxon>
        <taxon>Trematoda</taxon>
        <taxon>Digenea</taxon>
        <taxon>Strigeidida</taxon>
        <taxon>Schistosomatoidea</taxon>
        <taxon>Schistosomatidae</taxon>
        <taxon>Schistosoma</taxon>
    </lineage>
</organism>
<accession>A0A3P8AUR3</accession>
<proteinExistence type="predicted"/>